<reference evidence="5" key="1">
    <citation type="submission" date="2019-02" db="EMBL/GenBank/DDBJ databases">
        <authorList>
            <person name="Gruber-Vodicka R. H."/>
            <person name="Seah K. B. B."/>
        </authorList>
    </citation>
    <scope>NUCLEOTIDE SEQUENCE</scope>
    <source>
        <strain evidence="5">BECK_S313</strain>
    </source>
</reference>
<dbReference type="Gene3D" id="3.20.20.10">
    <property type="entry name" value="Alanine racemase"/>
    <property type="match status" value="1"/>
</dbReference>
<feature type="domain" description="Orn/DAP/Arg decarboxylase 2 N-terminal" evidence="4">
    <location>
        <begin position="21"/>
        <end position="84"/>
    </location>
</feature>
<dbReference type="PANTHER" id="PTHR43727">
    <property type="entry name" value="DIAMINOPIMELATE DECARBOXYLASE"/>
    <property type="match status" value="1"/>
</dbReference>
<gene>
    <name evidence="5" type="ORF">BECKLPF1236B_GA0070989_102015</name>
</gene>
<dbReference type="InterPro" id="IPR029066">
    <property type="entry name" value="PLP-binding_barrel"/>
</dbReference>
<dbReference type="GO" id="GO:0008836">
    <property type="term" value="F:diaminopimelate decarboxylase activity"/>
    <property type="evidence" value="ECO:0007669"/>
    <property type="project" value="TreeGrafter"/>
</dbReference>
<keyword evidence="2" id="KW-0663">Pyridoxal phosphate</keyword>
<dbReference type="InterPro" id="IPR009006">
    <property type="entry name" value="Ala_racemase/Decarboxylase_C"/>
</dbReference>
<dbReference type="Pfam" id="PF00278">
    <property type="entry name" value="Orn_DAP_Arg_deC"/>
    <property type="match status" value="1"/>
</dbReference>
<protein>
    <submittedName>
        <fullName evidence="5">Pyridoxal-dependent decarboxylase, pyridoxal binding domain</fullName>
    </submittedName>
</protein>
<evidence type="ECO:0000256" key="2">
    <source>
        <dbReference type="ARBA" id="ARBA00022898"/>
    </source>
</evidence>
<feature type="domain" description="Orn/DAP/Arg decarboxylase 2 C-terminal" evidence="3">
    <location>
        <begin position="87"/>
        <end position="183"/>
    </location>
</feature>
<accession>A0A450W284</accession>
<dbReference type="Pfam" id="PF02784">
    <property type="entry name" value="Orn_Arg_deC_N"/>
    <property type="match status" value="1"/>
</dbReference>
<comment type="cofactor">
    <cofactor evidence="1">
        <name>pyridoxal 5'-phosphate</name>
        <dbReference type="ChEBI" id="CHEBI:597326"/>
    </cofactor>
</comment>
<evidence type="ECO:0000259" key="4">
    <source>
        <dbReference type="Pfam" id="PF02784"/>
    </source>
</evidence>
<dbReference type="GO" id="GO:0009089">
    <property type="term" value="P:lysine biosynthetic process via diaminopimelate"/>
    <property type="evidence" value="ECO:0007669"/>
    <property type="project" value="TreeGrafter"/>
</dbReference>
<name>A0A450W284_9GAMM</name>
<dbReference type="SUPFAM" id="SSF50621">
    <property type="entry name" value="Alanine racemase C-terminal domain-like"/>
    <property type="match status" value="1"/>
</dbReference>
<dbReference type="Gene3D" id="2.40.37.10">
    <property type="entry name" value="Lyase, Ornithine Decarboxylase, Chain A, domain 1"/>
    <property type="match status" value="1"/>
</dbReference>
<dbReference type="EMBL" id="CAADFK010000020">
    <property type="protein sequence ID" value="VFK11153.1"/>
    <property type="molecule type" value="Genomic_DNA"/>
</dbReference>
<evidence type="ECO:0000259" key="3">
    <source>
        <dbReference type="Pfam" id="PF00278"/>
    </source>
</evidence>
<sequence length="219" mass="24643">MKVPEQIQQVALELRGRHDDFIQKLFKYKIDVPALDLGGGFGLDYRAENKHLDLARVGEGIHDLITEYSFEDKELILELGRFLVGGCGYYLTPIVDIKVSRNRKFILTAGGLNHFRRPVDHKVNHPVTVIPGKTPDYLNGAVEVWKEKADIGGPLCTPRDLIAKDQYLEYAKIGDSLIFGLAGAYGYSSSPVNFLSFPYPGEIYCSKTGYREYLVRAEQ</sequence>
<proteinExistence type="predicted"/>
<evidence type="ECO:0000313" key="5">
    <source>
        <dbReference type="EMBL" id="VFK11153.1"/>
    </source>
</evidence>
<organism evidence="5">
    <name type="scientific">Candidatus Kentrum sp. LPFa</name>
    <dbReference type="NCBI Taxonomy" id="2126335"/>
    <lineage>
        <taxon>Bacteria</taxon>
        <taxon>Pseudomonadati</taxon>
        <taxon>Pseudomonadota</taxon>
        <taxon>Gammaproteobacteria</taxon>
        <taxon>Candidatus Kentrum</taxon>
    </lineage>
</organism>
<evidence type="ECO:0000256" key="1">
    <source>
        <dbReference type="ARBA" id="ARBA00001933"/>
    </source>
</evidence>
<dbReference type="AlphaFoldDB" id="A0A450W284"/>
<dbReference type="InterPro" id="IPR022643">
    <property type="entry name" value="De-COase2_C"/>
</dbReference>
<dbReference type="PANTHER" id="PTHR43727:SF2">
    <property type="entry name" value="GROUP IV DECARBOXYLASE"/>
    <property type="match status" value="1"/>
</dbReference>
<dbReference type="InterPro" id="IPR022644">
    <property type="entry name" value="De-COase2_N"/>
</dbReference>